<dbReference type="EMBL" id="CALNXI010000369">
    <property type="protein sequence ID" value="CAH3025746.1"/>
    <property type="molecule type" value="Genomic_DNA"/>
</dbReference>
<evidence type="ECO:0000313" key="3">
    <source>
        <dbReference type="EMBL" id="CAH3025746.1"/>
    </source>
</evidence>
<organism evidence="3 4">
    <name type="scientific">Porites evermanni</name>
    <dbReference type="NCBI Taxonomy" id="104178"/>
    <lineage>
        <taxon>Eukaryota</taxon>
        <taxon>Metazoa</taxon>
        <taxon>Cnidaria</taxon>
        <taxon>Anthozoa</taxon>
        <taxon>Hexacorallia</taxon>
        <taxon>Scleractinia</taxon>
        <taxon>Fungiina</taxon>
        <taxon>Poritidae</taxon>
        <taxon>Porites</taxon>
    </lineage>
</organism>
<keyword evidence="4" id="KW-1185">Reference proteome</keyword>
<dbReference type="Proteomes" id="UP001159427">
    <property type="component" value="Unassembled WGS sequence"/>
</dbReference>
<comment type="caution">
    <text evidence="3">The sequence shown here is derived from an EMBL/GenBank/DDBJ whole genome shotgun (WGS) entry which is preliminary data.</text>
</comment>
<dbReference type="Gene3D" id="1.10.3970.10">
    <property type="entry name" value="BSD domain"/>
    <property type="match status" value="1"/>
</dbReference>
<gene>
    <name evidence="3" type="ORF">PEVE_00027018</name>
</gene>
<protein>
    <recommendedName>
        <fullName evidence="2">BSD domain-containing protein</fullName>
    </recommendedName>
</protein>
<evidence type="ECO:0000259" key="2">
    <source>
        <dbReference type="PROSITE" id="PS50858"/>
    </source>
</evidence>
<dbReference type="SUPFAM" id="SSF140383">
    <property type="entry name" value="BSD domain-like"/>
    <property type="match status" value="1"/>
</dbReference>
<dbReference type="PANTHER" id="PTHR16019">
    <property type="entry name" value="SYNAPSE-ASSOCIATED PROTEIN"/>
    <property type="match status" value="1"/>
</dbReference>
<accession>A0ABN8MA97</accession>
<feature type="compositionally biased region" description="Acidic residues" evidence="1">
    <location>
        <begin position="322"/>
        <end position="331"/>
    </location>
</feature>
<dbReference type="InterPro" id="IPR035925">
    <property type="entry name" value="BSD_dom_sf"/>
</dbReference>
<dbReference type="Pfam" id="PF03909">
    <property type="entry name" value="BSD"/>
    <property type="match status" value="1"/>
</dbReference>
<dbReference type="PROSITE" id="PS50858">
    <property type="entry name" value="BSD"/>
    <property type="match status" value="1"/>
</dbReference>
<feature type="domain" description="BSD" evidence="2">
    <location>
        <begin position="233"/>
        <end position="268"/>
    </location>
</feature>
<evidence type="ECO:0000256" key="1">
    <source>
        <dbReference type="SAM" id="MobiDB-lite"/>
    </source>
</evidence>
<feature type="region of interest" description="Disordered" evidence="1">
    <location>
        <begin position="278"/>
        <end position="387"/>
    </location>
</feature>
<feature type="compositionally biased region" description="Basic and acidic residues" evidence="1">
    <location>
        <begin position="71"/>
        <end position="108"/>
    </location>
</feature>
<proteinExistence type="predicted"/>
<feature type="region of interest" description="Disordered" evidence="1">
    <location>
        <begin position="64"/>
        <end position="117"/>
    </location>
</feature>
<reference evidence="3 4" key="1">
    <citation type="submission" date="2022-05" db="EMBL/GenBank/DDBJ databases">
        <authorList>
            <consortium name="Genoscope - CEA"/>
            <person name="William W."/>
        </authorList>
    </citation>
    <scope>NUCLEOTIDE SEQUENCE [LARGE SCALE GENOMIC DNA]</scope>
</reference>
<evidence type="ECO:0000313" key="4">
    <source>
        <dbReference type="Proteomes" id="UP001159427"/>
    </source>
</evidence>
<feature type="compositionally biased region" description="Basic and acidic residues" evidence="1">
    <location>
        <begin position="350"/>
        <end position="370"/>
    </location>
</feature>
<sequence length="426" mass="48076">MDDKAIKSFMLTNVGRYTTGCISLAGWWFDSNSFLALVPISRSSADISRDNEFDEKKMFSWWSSLGPEKSQNSEKSEGKNAEGEHKTEGDVPTSDDGRAAENEKEQHQESASGKTSELDYARDMAKNVGSFLFNFASVATNTAYKMKDTVKETVEKQSIIEDFNKKQEEFVKEKHKRKEVAVPPWVGYNEEETMKNQILALSTDERNFLRDPPAGVPFHFDSDSMYPVALATLQEDKNLTKMRFQLVPKKIKEDRFWRNYFYRVSLIKQSTQLTSLAATGGNGPCGGDRQSSAAEAKTADTESSQSAPVGIPGKTSDAQETHDEDLNEPMVDESSMQSEFISDSFATEQELSRDDLRQIGVDKKDGDKASQSKATNETIPAETQDDIPEWEKELQAELQDFEVVDNEENAEWEKEIEDMLEEEDNK</sequence>
<feature type="compositionally biased region" description="Polar residues" evidence="1">
    <location>
        <begin position="334"/>
        <end position="349"/>
    </location>
</feature>
<dbReference type="SMART" id="SM00751">
    <property type="entry name" value="BSD"/>
    <property type="match status" value="1"/>
</dbReference>
<dbReference type="InterPro" id="IPR005607">
    <property type="entry name" value="BSD_dom"/>
</dbReference>
<dbReference type="InterPro" id="IPR051494">
    <property type="entry name" value="BSD_domain-containing"/>
</dbReference>
<dbReference type="PANTHER" id="PTHR16019:SF6">
    <property type="entry name" value="SYNAPSE-ASSOCIATED PROTEIN 1"/>
    <property type="match status" value="1"/>
</dbReference>
<name>A0ABN8MA97_9CNID</name>